<dbReference type="GO" id="GO:0000785">
    <property type="term" value="C:chromatin"/>
    <property type="evidence" value="ECO:0007669"/>
    <property type="project" value="TreeGrafter"/>
</dbReference>
<dbReference type="PANTHER" id="PTHR40626">
    <property type="entry name" value="MIP31509P"/>
    <property type="match status" value="1"/>
</dbReference>
<dbReference type="AlphaFoldDB" id="A0AAV9MTF8"/>
<evidence type="ECO:0000256" key="5">
    <source>
        <dbReference type="ARBA" id="ARBA00022833"/>
    </source>
</evidence>
<keyword evidence="4" id="KW-0863">Zinc-finger</keyword>
<dbReference type="GO" id="GO:0000978">
    <property type="term" value="F:RNA polymerase II cis-regulatory region sequence-specific DNA binding"/>
    <property type="evidence" value="ECO:0007669"/>
    <property type="project" value="InterPro"/>
</dbReference>
<evidence type="ECO:0000256" key="3">
    <source>
        <dbReference type="ARBA" id="ARBA00022737"/>
    </source>
</evidence>
<organism evidence="8 9">
    <name type="scientific">Exophiala bonariae</name>
    <dbReference type="NCBI Taxonomy" id="1690606"/>
    <lineage>
        <taxon>Eukaryota</taxon>
        <taxon>Fungi</taxon>
        <taxon>Dikarya</taxon>
        <taxon>Ascomycota</taxon>
        <taxon>Pezizomycotina</taxon>
        <taxon>Eurotiomycetes</taxon>
        <taxon>Chaetothyriomycetidae</taxon>
        <taxon>Chaetothyriales</taxon>
        <taxon>Herpotrichiellaceae</taxon>
        <taxon>Exophiala</taxon>
    </lineage>
</organism>
<protein>
    <recommendedName>
        <fullName evidence="7">Xylanolytic transcriptional activator regulatory domain-containing protein</fullName>
    </recommendedName>
</protein>
<evidence type="ECO:0000256" key="1">
    <source>
        <dbReference type="ARBA" id="ARBA00004123"/>
    </source>
</evidence>
<dbReference type="GO" id="GO:0005634">
    <property type="term" value="C:nucleus"/>
    <property type="evidence" value="ECO:0007669"/>
    <property type="project" value="UniProtKB-SubCell"/>
</dbReference>
<keyword evidence="9" id="KW-1185">Reference proteome</keyword>
<dbReference type="Pfam" id="PF04082">
    <property type="entry name" value="Fungal_trans"/>
    <property type="match status" value="1"/>
</dbReference>
<dbReference type="GeneID" id="89978750"/>
<evidence type="ECO:0000256" key="6">
    <source>
        <dbReference type="ARBA" id="ARBA00023242"/>
    </source>
</evidence>
<proteinExistence type="predicted"/>
<reference evidence="8 9" key="1">
    <citation type="submission" date="2023-08" db="EMBL/GenBank/DDBJ databases">
        <title>Black Yeasts Isolated from many extreme environments.</title>
        <authorList>
            <person name="Coleine C."/>
            <person name="Stajich J.E."/>
            <person name="Selbmann L."/>
        </authorList>
    </citation>
    <scope>NUCLEOTIDE SEQUENCE [LARGE SCALE GENOMIC DNA]</scope>
    <source>
        <strain evidence="8 9">CCFEE 5792</strain>
    </source>
</reference>
<evidence type="ECO:0000313" key="9">
    <source>
        <dbReference type="Proteomes" id="UP001358417"/>
    </source>
</evidence>
<dbReference type="RefSeq" id="XP_064700355.1">
    <property type="nucleotide sequence ID" value="XM_064854129.1"/>
</dbReference>
<feature type="domain" description="Xylanolytic transcriptional activator regulatory" evidence="7">
    <location>
        <begin position="141"/>
        <end position="273"/>
    </location>
</feature>
<gene>
    <name evidence="8" type="ORF">LTR84_010593</name>
</gene>
<accession>A0AAV9MTF8</accession>
<keyword evidence="5" id="KW-0862">Zinc</keyword>
<dbReference type="GO" id="GO:0000981">
    <property type="term" value="F:DNA-binding transcription factor activity, RNA polymerase II-specific"/>
    <property type="evidence" value="ECO:0007669"/>
    <property type="project" value="InterPro"/>
</dbReference>
<keyword evidence="2" id="KW-0479">Metal-binding</keyword>
<name>A0AAV9MTF8_9EURO</name>
<dbReference type="PANTHER" id="PTHR40626:SF3">
    <property type="entry name" value="TRANSCRIPTION FACTOR WITH C2H2 AND ZN(2)-CYS(6) DNA BINDING DOMAIN (EUROFUNG)-RELATED"/>
    <property type="match status" value="1"/>
</dbReference>
<keyword evidence="3" id="KW-0677">Repeat</keyword>
<dbReference type="InterPro" id="IPR051059">
    <property type="entry name" value="VerF-like"/>
</dbReference>
<dbReference type="EMBL" id="JAVRRD010000045">
    <property type="protein sequence ID" value="KAK5044701.1"/>
    <property type="molecule type" value="Genomic_DNA"/>
</dbReference>
<evidence type="ECO:0000259" key="7">
    <source>
        <dbReference type="Pfam" id="PF04082"/>
    </source>
</evidence>
<dbReference type="Proteomes" id="UP001358417">
    <property type="component" value="Unassembled WGS sequence"/>
</dbReference>
<comment type="subcellular location">
    <subcellularLocation>
        <location evidence="1">Nucleus</location>
    </subcellularLocation>
</comment>
<evidence type="ECO:0000313" key="8">
    <source>
        <dbReference type="EMBL" id="KAK5044701.1"/>
    </source>
</evidence>
<dbReference type="GO" id="GO:0006351">
    <property type="term" value="P:DNA-templated transcription"/>
    <property type="evidence" value="ECO:0007669"/>
    <property type="project" value="InterPro"/>
</dbReference>
<evidence type="ECO:0000256" key="2">
    <source>
        <dbReference type="ARBA" id="ARBA00022723"/>
    </source>
</evidence>
<keyword evidence="6" id="KW-0539">Nucleus</keyword>
<dbReference type="GO" id="GO:0008270">
    <property type="term" value="F:zinc ion binding"/>
    <property type="evidence" value="ECO:0007669"/>
    <property type="project" value="UniProtKB-KW"/>
</dbReference>
<comment type="caution">
    <text evidence="8">The sequence shown here is derived from an EMBL/GenBank/DDBJ whole genome shotgun (WGS) entry which is preliminary data.</text>
</comment>
<sequence length="300" mass="33990">MASLTRLEEQSWLVDQTMFPSIISHNDTTGTLPITVSCTRRDLALGEALSVESHLGASTNYSAANMVESRADQDSWVKGDTVFQDVWAEDSLVVKTLEIVSRLREIIIGSKATSTPSLLWTPALEARCMHFFSPPKIRIFLEAYWSIWSPNWPVIHRPTFDCASIPTTLLTSLVVLGASHSPNPVDRHIARFWYDSVEQMVYTDLHNVSAALNQGHTWRPEADIQRRSVQAIQAAYAVCIYQNWDGTWSARTRIRRQRFNDVVAASRSLGFSQARHSDPGNLTRSTFDWHKFILDEEAIR</sequence>
<dbReference type="InterPro" id="IPR007219">
    <property type="entry name" value="XnlR_reg_dom"/>
</dbReference>
<evidence type="ECO:0000256" key="4">
    <source>
        <dbReference type="ARBA" id="ARBA00022771"/>
    </source>
</evidence>